<evidence type="ECO:0000256" key="1">
    <source>
        <dbReference type="SAM" id="MobiDB-lite"/>
    </source>
</evidence>
<dbReference type="RefSeq" id="WP_067284811.1">
    <property type="nucleotide sequence ID" value="NZ_LOHS01000174.1"/>
</dbReference>
<reference evidence="2 3" key="1">
    <citation type="submission" date="2015-12" db="EMBL/GenBank/DDBJ databases">
        <title>Genome sequence of Streptomyces sp. G25.</title>
        <authorList>
            <person name="Poehlein A."/>
            <person name="Roettig A."/>
            <person name="Hiessl S."/>
            <person name="Hauschild P."/>
            <person name="Schauer J."/>
            <person name="Madkour M.H."/>
            <person name="Al-Ansari A.M."/>
            <person name="Almakishah N.H."/>
            <person name="Steinbuechel A."/>
            <person name="Daniel R."/>
        </authorList>
    </citation>
    <scope>NUCLEOTIDE SEQUENCE [LARGE SCALE GENOMIC DNA]</scope>
    <source>
        <strain evidence="3">G25(2015)</strain>
    </source>
</reference>
<gene>
    <name evidence="2" type="ORF">STSP_68630</name>
</gene>
<evidence type="ECO:0000313" key="3">
    <source>
        <dbReference type="Proteomes" id="UP000077381"/>
    </source>
</evidence>
<dbReference type="STRING" id="1716141.STSP_68630"/>
<dbReference type="EMBL" id="LOHS01000174">
    <property type="protein sequence ID" value="OAH09864.1"/>
    <property type="molecule type" value="Genomic_DNA"/>
</dbReference>
<comment type="caution">
    <text evidence="2">The sequence shown here is derived from an EMBL/GenBank/DDBJ whole genome shotgun (WGS) entry which is preliminary data.</text>
</comment>
<protein>
    <submittedName>
        <fullName evidence="2">Uncharacterized protein</fullName>
    </submittedName>
</protein>
<organism evidence="2 3">
    <name type="scientific">Streptomyces jeddahensis</name>
    <dbReference type="NCBI Taxonomy" id="1716141"/>
    <lineage>
        <taxon>Bacteria</taxon>
        <taxon>Bacillati</taxon>
        <taxon>Actinomycetota</taxon>
        <taxon>Actinomycetes</taxon>
        <taxon>Kitasatosporales</taxon>
        <taxon>Streptomycetaceae</taxon>
        <taxon>Streptomyces</taxon>
    </lineage>
</organism>
<dbReference type="OrthoDB" id="4311383at2"/>
<accession>A0A177HHW4</accession>
<dbReference type="PATRIC" id="fig|1716141.3.peg.7259"/>
<sequence>MGDAANLVDTALGYLLGSDQQIMVAGAEHADEEAPEPGSTQAATVQERLRKWAEKELLTLRVQQAERNAVLLGDSVYVLAWNPEKQRPTLRVYDPGSSSRSGTTSRTAIFRRGCT</sequence>
<feature type="compositionally biased region" description="Low complexity" evidence="1">
    <location>
        <begin position="96"/>
        <end position="107"/>
    </location>
</feature>
<keyword evidence="3" id="KW-1185">Reference proteome</keyword>
<proteinExistence type="predicted"/>
<feature type="region of interest" description="Disordered" evidence="1">
    <location>
        <begin position="88"/>
        <end position="115"/>
    </location>
</feature>
<name>A0A177HHW4_9ACTN</name>
<evidence type="ECO:0000313" key="2">
    <source>
        <dbReference type="EMBL" id="OAH09864.1"/>
    </source>
</evidence>
<dbReference type="Proteomes" id="UP000077381">
    <property type="component" value="Unassembled WGS sequence"/>
</dbReference>
<dbReference type="AlphaFoldDB" id="A0A177HHW4"/>